<evidence type="ECO:0000313" key="2">
    <source>
        <dbReference type="EMBL" id="RJT30992.1"/>
    </source>
</evidence>
<accession>A0A6M7TM02</accession>
<sequence>MTTGRWDGRRSPNHEMDQKHPLEASAIPSGEVRLPAASGRAAIIAAAAGFCLLEFERTADRSTDW</sequence>
<keyword evidence="3" id="KW-1185">Reference proteome</keyword>
<comment type="caution">
    <text evidence="2">The sequence shown here is derived from an EMBL/GenBank/DDBJ whole genome shotgun (WGS) entry which is preliminary data.</text>
</comment>
<evidence type="ECO:0000313" key="3">
    <source>
        <dbReference type="Proteomes" id="UP000275530"/>
    </source>
</evidence>
<feature type="compositionally biased region" description="Basic and acidic residues" evidence="1">
    <location>
        <begin position="1"/>
        <end position="22"/>
    </location>
</feature>
<protein>
    <submittedName>
        <fullName evidence="2">Uncharacterized protein</fullName>
    </submittedName>
</protein>
<dbReference type="EMBL" id="QZXA01000009">
    <property type="protein sequence ID" value="RJT30992.1"/>
    <property type="molecule type" value="Genomic_DNA"/>
</dbReference>
<organism evidence="2 3">
    <name type="scientific">Mesorhizobium jarvisii</name>
    <dbReference type="NCBI Taxonomy" id="1777867"/>
    <lineage>
        <taxon>Bacteria</taxon>
        <taxon>Pseudomonadati</taxon>
        <taxon>Pseudomonadota</taxon>
        <taxon>Alphaproteobacteria</taxon>
        <taxon>Hyphomicrobiales</taxon>
        <taxon>Phyllobacteriaceae</taxon>
        <taxon>Mesorhizobium</taxon>
    </lineage>
</organism>
<feature type="region of interest" description="Disordered" evidence="1">
    <location>
        <begin position="1"/>
        <end position="26"/>
    </location>
</feature>
<proteinExistence type="predicted"/>
<dbReference type="Proteomes" id="UP000275530">
    <property type="component" value="Unassembled WGS sequence"/>
</dbReference>
<gene>
    <name evidence="2" type="ORF">D3242_22235</name>
</gene>
<reference evidence="2 3" key="1">
    <citation type="submission" date="2018-09" db="EMBL/GenBank/DDBJ databases">
        <title>Mesorhizobium carmichaelinearum sp. nov. isolated from Carmichaelinea spp. root nodules in New Zealand.</title>
        <authorList>
            <person name="De Meyer S.E."/>
        </authorList>
    </citation>
    <scope>NUCLEOTIDE SEQUENCE [LARGE SCALE GENOMIC DNA]</scope>
    <source>
        <strain evidence="2 3">LMG 28313</strain>
    </source>
</reference>
<dbReference type="AlphaFoldDB" id="A0A6M7TM02"/>
<evidence type="ECO:0000256" key="1">
    <source>
        <dbReference type="SAM" id="MobiDB-lite"/>
    </source>
</evidence>
<name>A0A6M7TM02_9HYPH</name>